<keyword evidence="1" id="KW-0472">Membrane</keyword>
<keyword evidence="4" id="KW-1185">Reference proteome</keyword>
<organism evidence="2">
    <name type="scientific">Neobacillus citreus</name>
    <dbReference type="NCBI Taxonomy" id="2833578"/>
    <lineage>
        <taxon>Bacteria</taxon>
        <taxon>Bacillati</taxon>
        <taxon>Bacillota</taxon>
        <taxon>Bacilli</taxon>
        <taxon>Bacillales</taxon>
        <taxon>Bacillaceae</taxon>
        <taxon>Neobacillus</taxon>
    </lineage>
</organism>
<name>A0A942T6S5_9BACI</name>
<comment type="caution">
    <text evidence="2">The sequence shown here is derived from an EMBL/GenBank/DDBJ whole genome shotgun (WGS) entry which is preliminary data.</text>
</comment>
<gene>
    <name evidence="3" type="ORF">KHB02_016730</name>
    <name evidence="2" type="ORF">KHB02_33400</name>
</gene>
<dbReference type="RefSeq" id="WP_213146104.1">
    <property type="nucleotide sequence ID" value="NZ_JAGYPE020000031.1"/>
</dbReference>
<evidence type="ECO:0000256" key="1">
    <source>
        <dbReference type="SAM" id="Phobius"/>
    </source>
</evidence>
<proteinExistence type="predicted"/>
<dbReference type="Proteomes" id="UP000677265">
    <property type="component" value="Unassembled WGS sequence"/>
</dbReference>
<feature type="transmembrane region" description="Helical" evidence="1">
    <location>
        <begin position="153"/>
        <end position="173"/>
    </location>
</feature>
<feature type="transmembrane region" description="Helical" evidence="1">
    <location>
        <begin position="123"/>
        <end position="141"/>
    </location>
</feature>
<feature type="transmembrane region" description="Helical" evidence="1">
    <location>
        <begin position="36"/>
        <end position="55"/>
    </location>
</feature>
<evidence type="ECO:0000313" key="2">
    <source>
        <dbReference type="EMBL" id="MBS4186272.1"/>
    </source>
</evidence>
<dbReference type="AlphaFoldDB" id="A0A942T6S5"/>
<reference evidence="2" key="1">
    <citation type="submission" date="2021-05" db="EMBL/GenBank/DDBJ databases">
        <title>Novel Bacillus species.</title>
        <authorList>
            <person name="Liu G."/>
        </authorList>
    </citation>
    <scope>NUCLEOTIDE SEQUENCE</scope>
    <source>
        <strain evidence="2 4">FJAT-50051</strain>
    </source>
</reference>
<dbReference type="EMBL" id="JAGYPE010000007">
    <property type="protein sequence ID" value="MBS4186272.1"/>
    <property type="molecule type" value="Genomic_DNA"/>
</dbReference>
<keyword evidence="1" id="KW-0812">Transmembrane</keyword>
<accession>A0A942T6S5</accession>
<evidence type="ECO:0000313" key="4">
    <source>
        <dbReference type="Proteomes" id="UP000677265"/>
    </source>
</evidence>
<protein>
    <recommendedName>
        <fullName evidence="5">Membrane protein YmcC</fullName>
    </recommendedName>
</protein>
<feature type="transmembrane region" description="Helical" evidence="1">
    <location>
        <begin position="61"/>
        <end position="81"/>
    </location>
</feature>
<evidence type="ECO:0000313" key="3">
    <source>
        <dbReference type="EMBL" id="MCH6267169.1"/>
    </source>
</evidence>
<sequence>MNLIAWMIIACEIGFWIVILLGLVSRYILKKKKLGIFFLALTPVIDLVLLITASVDIFRGATATIAHAIAAVYIGVSLAFGKGMIEWADQRFRYYLLKEGEKPLKRYGLVYAWHYLKGWGKHLVAYLIGAALLAGVIFLINDPSRTEALFGVLRLWSLVLGIDLLIAISNFVWPKRKKVKEKTGSVHQ</sequence>
<keyword evidence="1" id="KW-1133">Transmembrane helix</keyword>
<feature type="transmembrane region" description="Helical" evidence="1">
    <location>
        <begin position="6"/>
        <end position="29"/>
    </location>
</feature>
<dbReference type="EMBL" id="JAGYPE020000031">
    <property type="protein sequence ID" value="MCH6267169.1"/>
    <property type="molecule type" value="Genomic_DNA"/>
</dbReference>
<evidence type="ECO:0008006" key="5">
    <source>
        <dbReference type="Google" id="ProtNLM"/>
    </source>
</evidence>